<organism evidence="1 2">
    <name type="scientific">Paenibacillus oralis</name>
    <dbReference type="NCBI Taxonomy" id="2490856"/>
    <lineage>
        <taxon>Bacteria</taxon>
        <taxon>Bacillati</taxon>
        <taxon>Bacillota</taxon>
        <taxon>Bacilli</taxon>
        <taxon>Bacillales</taxon>
        <taxon>Paenibacillaceae</taxon>
        <taxon>Paenibacillus</taxon>
    </lineage>
</organism>
<reference evidence="1 2" key="1">
    <citation type="submission" date="2018-11" db="EMBL/GenBank/DDBJ databases">
        <title>Genome sequencing of Paenibacillus sp. KCOM 3021 (= ChDC PVNT-B20).</title>
        <authorList>
            <person name="Kook J.-K."/>
            <person name="Park S.-N."/>
            <person name="Lim Y.K."/>
        </authorList>
    </citation>
    <scope>NUCLEOTIDE SEQUENCE [LARGE SCALE GENOMIC DNA]</scope>
    <source>
        <strain evidence="1 2">KCOM 3021</strain>
    </source>
</reference>
<dbReference type="OrthoDB" id="2086565at2"/>
<dbReference type="AlphaFoldDB" id="A0A3P3UE56"/>
<dbReference type="Proteomes" id="UP000267017">
    <property type="component" value="Unassembled WGS sequence"/>
</dbReference>
<name>A0A3P3UE56_9BACL</name>
<gene>
    <name evidence="1" type="ORF">EHV15_31800</name>
</gene>
<protein>
    <submittedName>
        <fullName evidence="1">Uncharacterized protein</fullName>
    </submittedName>
</protein>
<comment type="caution">
    <text evidence="1">The sequence shown here is derived from an EMBL/GenBank/DDBJ whole genome shotgun (WGS) entry which is preliminary data.</text>
</comment>
<dbReference type="EMBL" id="RRCN01000001">
    <property type="protein sequence ID" value="RRJ67886.1"/>
    <property type="molecule type" value="Genomic_DNA"/>
</dbReference>
<sequence>MIIANNIEEIEREFDFTDSIIIDVKWINNLTDLLIGIDYYWDIQDAKSQTRELALIFKDCLKADFCINNNLLLMPKEEINFDSWNTIVLFKRVPNNQGLHQININTFDYSIPWAKIFCKEVILEQR</sequence>
<accession>A0A3P3UE56</accession>
<proteinExistence type="predicted"/>
<evidence type="ECO:0000313" key="2">
    <source>
        <dbReference type="Proteomes" id="UP000267017"/>
    </source>
</evidence>
<evidence type="ECO:0000313" key="1">
    <source>
        <dbReference type="EMBL" id="RRJ67886.1"/>
    </source>
</evidence>
<keyword evidence="2" id="KW-1185">Reference proteome</keyword>